<dbReference type="Gene3D" id="6.10.280.190">
    <property type="match status" value="1"/>
</dbReference>
<keyword evidence="2 4" id="KW-0964">Secreted</keyword>
<reference evidence="7" key="1">
    <citation type="submission" date="2016-11" db="EMBL/GenBank/DDBJ databases">
        <title>Draft Genome Sequence of Marinobacter hydrocarbonoclasticus strain STW2, a polyaromatic aromatic hydrocarbon degrading and denitrifying bacterium from rhizosphere of Seagrass Enhalus acodoides.</title>
        <authorList>
            <person name="Ling J."/>
            <person name="Dong J."/>
        </authorList>
    </citation>
    <scope>NUCLEOTIDE SEQUENCE [LARGE SCALE GENOMIC DNA]</scope>
    <source>
        <strain evidence="7">STW2</strain>
    </source>
</reference>
<evidence type="ECO:0000259" key="5">
    <source>
        <dbReference type="Pfam" id="PF00669"/>
    </source>
</evidence>
<dbReference type="EMBL" id="MPKY01000001">
    <property type="protein sequence ID" value="OJS99898.1"/>
    <property type="molecule type" value="Genomic_DNA"/>
</dbReference>
<dbReference type="Pfam" id="PF00700">
    <property type="entry name" value="Flagellin_C"/>
    <property type="match status" value="1"/>
</dbReference>
<comment type="subcellular location">
    <subcellularLocation>
        <location evidence="4">Secreted</location>
    </subcellularLocation>
    <subcellularLocation>
        <location evidence="4">Bacterial flagellum</location>
    </subcellularLocation>
</comment>
<accession>A0A1M2UX29</accession>
<dbReference type="Gene3D" id="2.30.220.10">
    <property type="entry name" value="f41 fragment of flagellin, C-terminal domain"/>
    <property type="match status" value="1"/>
</dbReference>
<dbReference type="InterPro" id="IPR046358">
    <property type="entry name" value="Flagellin_C"/>
</dbReference>
<dbReference type="Pfam" id="PF00669">
    <property type="entry name" value="Flagellin_N"/>
    <property type="match status" value="1"/>
</dbReference>
<organism evidence="7 8">
    <name type="scientific">Marinobacter nauticus</name>
    <name type="common">Marinobacter hydrocarbonoclasticus</name>
    <name type="synonym">Marinobacter aquaeolei</name>
    <dbReference type="NCBI Taxonomy" id="2743"/>
    <lineage>
        <taxon>Bacteria</taxon>
        <taxon>Pseudomonadati</taxon>
        <taxon>Pseudomonadota</taxon>
        <taxon>Gammaproteobacteria</taxon>
        <taxon>Pseudomonadales</taxon>
        <taxon>Marinobacteraceae</taxon>
        <taxon>Marinobacter</taxon>
    </lineage>
</organism>
<evidence type="ECO:0000256" key="3">
    <source>
        <dbReference type="ARBA" id="ARBA00023143"/>
    </source>
</evidence>
<dbReference type="RefSeq" id="WP_072676865.1">
    <property type="nucleotide sequence ID" value="NZ_MPKY01000001.1"/>
</dbReference>
<gene>
    <name evidence="7" type="ORF">BEE62_07225</name>
</gene>
<evidence type="ECO:0000313" key="7">
    <source>
        <dbReference type="EMBL" id="OJS99898.1"/>
    </source>
</evidence>
<dbReference type="InterPro" id="IPR042187">
    <property type="entry name" value="Flagellin_C_sub2"/>
</dbReference>
<dbReference type="InterPro" id="IPR001492">
    <property type="entry name" value="Flagellin"/>
</dbReference>
<evidence type="ECO:0000256" key="4">
    <source>
        <dbReference type="RuleBase" id="RU362073"/>
    </source>
</evidence>
<dbReference type="AlphaFoldDB" id="A0A1M2UX29"/>
<keyword evidence="3 4" id="KW-0975">Bacterial flagellum</keyword>
<evidence type="ECO:0000313" key="8">
    <source>
        <dbReference type="Proteomes" id="UP000183986"/>
    </source>
</evidence>
<protein>
    <recommendedName>
        <fullName evidence="4">Flagellin</fullName>
    </recommendedName>
</protein>
<dbReference type="SUPFAM" id="SSF64518">
    <property type="entry name" value="Phase 1 flagellin"/>
    <property type="match status" value="1"/>
</dbReference>
<dbReference type="OrthoDB" id="9796789at2"/>
<dbReference type="GO" id="GO:0005198">
    <property type="term" value="F:structural molecule activity"/>
    <property type="evidence" value="ECO:0007669"/>
    <property type="project" value="UniProtKB-UniRule"/>
</dbReference>
<dbReference type="PANTHER" id="PTHR42792:SF2">
    <property type="entry name" value="FLAGELLIN"/>
    <property type="match status" value="1"/>
</dbReference>
<comment type="function">
    <text evidence="4">Flagellin is the subunit protein which polymerizes to form the filaments of bacterial flagella.</text>
</comment>
<dbReference type="Gene3D" id="6.10.10.10">
    <property type="entry name" value="Flagellar export chaperone, C-terminal domain"/>
    <property type="match status" value="1"/>
</dbReference>
<feature type="domain" description="Flagellin C-terminal" evidence="6">
    <location>
        <begin position="433"/>
        <end position="515"/>
    </location>
</feature>
<dbReference type="Gene3D" id="2.170.280.10">
    <property type="entry name" value="f41 fragment of flagellin, middle domain"/>
    <property type="match status" value="1"/>
</dbReference>
<keyword evidence="8" id="KW-1185">Reference proteome</keyword>
<dbReference type="PANTHER" id="PTHR42792">
    <property type="entry name" value="FLAGELLIN"/>
    <property type="match status" value="1"/>
</dbReference>
<evidence type="ECO:0000256" key="2">
    <source>
        <dbReference type="ARBA" id="ARBA00022525"/>
    </source>
</evidence>
<evidence type="ECO:0000259" key="6">
    <source>
        <dbReference type="Pfam" id="PF00700"/>
    </source>
</evidence>
<dbReference type="Proteomes" id="UP000183986">
    <property type="component" value="Unassembled WGS sequence"/>
</dbReference>
<comment type="caution">
    <text evidence="7">The sequence shown here is derived from an EMBL/GenBank/DDBJ whole genome shotgun (WGS) entry which is preliminary data.</text>
</comment>
<comment type="similarity">
    <text evidence="1 4">Belongs to the bacterial flagellin family.</text>
</comment>
<proteinExistence type="inferred from homology"/>
<sequence length="516" mass="52351">MALGINTNVASLNAQNQLSKSQGMNDQALQRLSSGLRINSAKDDAAGLAISTRFSAQISGLNVATRNANDGISLAQTAEGALNEITNNLQRIRELSVQSANSTNSTSDRQALDDEVQQRIEEIDRIASQTAFNGLKVLDGSFGSAAFQVGSNAGETILLSLGAETSARSADIGGKATVTAATISDQFSVTSQEIASNSLTFSSTAVENTDPSADATYTLSLTDGTNTTDVNVTISSGGDTMTAAELGAAIDAEFGGDGGTSTEGFTLSYGGAEDITTAITSGSLSFSRADGTSFTVGDSITGGTVAQASAFDELASTTVSSTAGTTSEVPVVLGEGDFTVKIGDSDAVAIEGSFDTAEDLVAAINSQVAGAYAQFDDTNGLTISSAEEITIAGDGDAAAVTGEFDALEATPSGNLDSVDISSVAGANDAILRIDAALNSINDTRGQLGAIQNRFESTIANLSTSVENLSASNSRILDADFAAETANLAKSQVLQQAGISVLAQANARPQQVLSLLQ</sequence>
<feature type="domain" description="Flagellin N-terminal" evidence="5">
    <location>
        <begin position="5"/>
        <end position="141"/>
    </location>
</feature>
<dbReference type="GO" id="GO:0009288">
    <property type="term" value="C:bacterial-type flagellum"/>
    <property type="evidence" value="ECO:0007669"/>
    <property type="project" value="UniProtKB-SubCell"/>
</dbReference>
<dbReference type="GO" id="GO:0005576">
    <property type="term" value="C:extracellular region"/>
    <property type="evidence" value="ECO:0007669"/>
    <property type="project" value="UniProtKB-SubCell"/>
</dbReference>
<dbReference type="PRINTS" id="PR00207">
    <property type="entry name" value="FLAGELLIN"/>
</dbReference>
<dbReference type="InterPro" id="IPR001029">
    <property type="entry name" value="Flagellin_N"/>
</dbReference>
<dbReference type="Gene3D" id="1.20.1330.10">
    <property type="entry name" value="f41 fragment of flagellin, N-terminal domain"/>
    <property type="match status" value="1"/>
</dbReference>
<name>A0A1M2UX29_MARNT</name>
<evidence type="ECO:0000256" key="1">
    <source>
        <dbReference type="ARBA" id="ARBA00005709"/>
    </source>
</evidence>